<gene>
    <name evidence="2" type="ORF">ACFFIA_39175</name>
</gene>
<proteinExistence type="predicted"/>
<organism evidence="2 3">
    <name type="scientific">Phytohabitans kaempferiae</name>
    <dbReference type="NCBI Taxonomy" id="1620943"/>
    <lineage>
        <taxon>Bacteria</taxon>
        <taxon>Bacillati</taxon>
        <taxon>Actinomycetota</taxon>
        <taxon>Actinomycetes</taxon>
        <taxon>Micromonosporales</taxon>
        <taxon>Micromonosporaceae</taxon>
    </lineage>
</organism>
<keyword evidence="3" id="KW-1185">Reference proteome</keyword>
<reference evidence="2 3" key="1">
    <citation type="submission" date="2024-09" db="EMBL/GenBank/DDBJ databases">
        <authorList>
            <person name="Sun Q."/>
            <person name="Mori K."/>
        </authorList>
    </citation>
    <scope>NUCLEOTIDE SEQUENCE [LARGE SCALE GENOMIC DNA]</scope>
    <source>
        <strain evidence="2 3">TBRC 3947</strain>
    </source>
</reference>
<keyword evidence="1" id="KW-1133">Transmembrane helix</keyword>
<dbReference type="RefSeq" id="WP_377261524.1">
    <property type="nucleotide sequence ID" value="NZ_JBHLUH010000088.1"/>
</dbReference>
<keyword evidence="1" id="KW-0472">Membrane</keyword>
<sequence length="51" mass="5951">MKVLFPWLAVLAVVLLLDALHLSFLATAVAVSWLVYCIWTWVRPRNRDRAR</sequence>
<evidence type="ECO:0000313" key="3">
    <source>
        <dbReference type="Proteomes" id="UP001589867"/>
    </source>
</evidence>
<evidence type="ECO:0000256" key="1">
    <source>
        <dbReference type="SAM" id="Phobius"/>
    </source>
</evidence>
<feature type="transmembrane region" description="Helical" evidence="1">
    <location>
        <begin position="22"/>
        <end position="42"/>
    </location>
</feature>
<evidence type="ECO:0000313" key="2">
    <source>
        <dbReference type="EMBL" id="MFC0533647.1"/>
    </source>
</evidence>
<keyword evidence="1" id="KW-0812">Transmembrane</keyword>
<comment type="caution">
    <text evidence="2">The sequence shown here is derived from an EMBL/GenBank/DDBJ whole genome shotgun (WGS) entry which is preliminary data.</text>
</comment>
<dbReference type="EMBL" id="JBHLUH010000088">
    <property type="protein sequence ID" value="MFC0533647.1"/>
    <property type="molecule type" value="Genomic_DNA"/>
</dbReference>
<dbReference type="Proteomes" id="UP001589867">
    <property type="component" value="Unassembled WGS sequence"/>
</dbReference>
<accession>A0ABV6MG01</accession>
<name>A0ABV6MG01_9ACTN</name>
<protein>
    <submittedName>
        <fullName evidence="2">Uncharacterized protein</fullName>
    </submittedName>
</protein>